<feature type="region of interest" description="Disordered" evidence="10">
    <location>
        <begin position="766"/>
        <end position="828"/>
    </location>
</feature>
<evidence type="ECO:0000259" key="11">
    <source>
        <dbReference type="Pfam" id="PF12203"/>
    </source>
</evidence>
<evidence type="ECO:0000256" key="6">
    <source>
        <dbReference type="ARBA" id="ARBA00022853"/>
    </source>
</evidence>
<feature type="region of interest" description="Disordered" evidence="10">
    <location>
        <begin position="247"/>
        <end position="267"/>
    </location>
</feature>
<keyword evidence="12" id="KW-1185">Reference proteome</keyword>
<evidence type="ECO:0000256" key="10">
    <source>
        <dbReference type="SAM" id="MobiDB-lite"/>
    </source>
</evidence>
<feature type="compositionally biased region" description="Low complexity" evidence="10">
    <location>
        <begin position="508"/>
        <end position="523"/>
    </location>
</feature>
<evidence type="ECO:0000256" key="2">
    <source>
        <dbReference type="ARBA" id="ARBA00007738"/>
    </source>
</evidence>
<comment type="subcellular location">
    <subcellularLocation>
        <location evidence="1">Nucleus</location>
    </subcellularLocation>
</comment>
<dbReference type="GeneID" id="111170186"/>
<evidence type="ECO:0000256" key="7">
    <source>
        <dbReference type="ARBA" id="ARBA00023015"/>
    </source>
</evidence>
<gene>
    <name evidence="13" type="primary">HDAC5</name>
</gene>
<dbReference type="AlphaFoldDB" id="A0A7F8K992"/>
<dbReference type="GO" id="GO:0141221">
    <property type="term" value="F:histone deacetylase activity, hydrolytic mechanism"/>
    <property type="evidence" value="ECO:0007669"/>
    <property type="project" value="UniProtKB-EC"/>
</dbReference>
<evidence type="ECO:0000256" key="1">
    <source>
        <dbReference type="ARBA" id="ARBA00004123"/>
    </source>
</evidence>
<feature type="compositionally biased region" description="Low complexity" evidence="10">
    <location>
        <begin position="149"/>
        <end position="158"/>
    </location>
</feature>
<dbReference type="InterPro" id="IPR023696">
    <property type="entry name" value="Ureohydrolase_dom_sf"/>
</dbReference>
<dbReference type="InterPro" id="IPR024643">
    <property type="entry name" value="Hist_deacetylase_Gln_rich_N"/>
</dbReference>
<evidence type="ECO:0000256" key="9">
    <source>
        <dbReference type="ARBA" id="ARBA00023242"/>
    </source>
</evidence>
<feature type="region of interest" description="Disordered" evidence="10">
    <location>
        <begin position="312"/>
        <end position="341"/>
    </location>
</feature>
<keyword evidence="4" id="KW-0678">Repressor</keyword>
<dbReference type="SUPFAM" id="SSF52768">
    <property type="entry name" value="Arginase/deacetylase"/>
    <property type="match status" value="1"/>
</dbReference>
<dbReference type="CTD" id="10014"/>
<reference evidence="13" key="1">
    <citation type="submission" date="2025-08" db="UniProtKB">
        <authorList>
            <consortium name="RefSeq"/>
        </authorList>
    </citation>
    <scope>IDENTIFICATION</scope>
    <source>
        <tissue evidence="13">Blood</tissue>
    </source>
</reference>
<dbReference type="Pfam" id="PF12203">
    <property type="entry name" value="HDAC4_Gln"/>
    <property type="match status" value="1"/>
</dbReference>
<keyword evidence="7" id="KW-0805">Transcription regulation</keyword>
<feature type="region of interest" description="Disordered" evidence="10">
    <location>
        <begin position="64"/>
        <end position="95"/>
    </location>
</feature>
<evidence type="ECO:0000313" key="12">
    <source>
        <dbReference type="Proteomes" id="UP000248483"/>
    </source>
</evidence>
<protein>
    <recommendedName>
        <fullName evidence="3">histone deacetylase</fullName>
        <ecNumber evidence="3">3.5.1.98</ecNumber>
    </recommendedName>
</protein>
<dbReference type="Gene3D" id="3.40.800.20">
    <property type="entry name" value="Histone deacetylase domain"/>
    <property type="match status" value="1"/>
</dbReference>
<evidence type="ECO:0000256" key="3">
    <source>
        <dbReference type="ARBA" id="ARBA00012111"/>
    </source>
</evidence>
<feature type="compositionally biased region" description="Basic and acidic residues" evidence="10">
    <location>
        <begin position="468"/>
        <end position="477"/>
    </location>
</feature>
<dbReference type="Gene3D" id="6.10.250.1550">
    <property type="match status" value="1"/>
</dbReference>
<feature type="compositionally biased region" description="Low complexity" evidence="10">
    <location>
        <begin position="690"/>
        <end position="700"/>
    </location>
</feature>
<feature type="region of interest" description="Disordered" evidence="10">
    <location>
        <begin position="732"/>
        <end position="754"/>
    </location>
</feature>
<comment type="similarity">
    <text evidence="2">Belongs to the histone deacetylase family. HD type 2 subfamily.</text>
</comment>
<name>A0A7F8K992_DELLE</name>
<dbReference type="PANTHER" id="PTHR45364:SF12">
    <property type="entry name" value="HISTONE DEACETYLASE"/>
    <property type="match status" value="1"/>
</dbReference>
<evidence type="ECO:0000313" key="13">
    <source>
        <dbReference type="RefSeq" id="XP_030618039.1"/>
    </source>
</evidence>
<dbReference type="GO" id="GO:0005634">
    <property type="term" value="C:nucleus"/>
    <property type="evidence" value="ECO:0007669"/>
    <property type="project" value="UniProtKB-SubCell"/>
</dbReference>
<keyword evidence="9" id="KW-0539">Nucleus</keyword>
<evidence type="ECO:0000256" key="4">
    <source>
        <dbReference type="ARBA" id="ARBA00022491"/>
    </source>
</evidence>
<dbReference type="InterPro" id="IPR037138">
    <property type="entry name" value="His_deacetylse_dom_sf"/>
</dbReference>
<feature type="compositionally biased region" description="Basic and acidic residues" evidence="10">
    <location>
        <begin position="443"/>
        <end position="454"/>
    </location>
</feature>
<organism evidence="12 13">
    <name type="scientific">Delphinapterus leucas</name>
    <name type="common">Beluga whale</name>
    <dbReference type="NCBI Taxonomy" id="9749"/>
    <lineage>
        <taxon>Eukaryota</taxon>
        <taxon>Metazoa</taxon>
        <taxon>Chordata</taxon>
        <taxon>Craniata</taxon>
        <taxon>Vertebrata</taxon>
        <taxon>Euteleostomi</taxon>
        <taxon>Mammalia</taxon>
        <taxon>Eutheria</taxon>
        <taxon>Laurasiatheria</taxon>
        <taxon>Artiodactyla</taxon>
        <taxon>Whippomorpha</taxon>
        <taxon>Cetacea</taxon>
        <taxon>Odontoceti</taxon>
        <taxon>Monodontidae</taxon>
        <taxon>Delphinapterus</taxon>
    </lineage>
</organism>
<feature type="compositionally biased region" description="Acidic residues" evidence="10">
    <location>
        <begin position="777"/>
        <end position="826"/>
    </location>
</feature>
<evidence type="ECO:0000256" key="5">
    <source>
        <dbReference type="ARBA" id="ARBA00022801"/>
    </source>
</evidence>
<keyword evidence="6" id="KW-0156">Chromatin regulator</keyword>
<sequence>MQALPCPHPPAWRFLLGWNAPPPPPLGASARPGLLAAGRRLPEHAPPIYRQGPPPTAISVSCQLPAAHSGRRSREPGPELSPRAGRERREPACLLSSPSCPLSAQPYPLLGALEGPVVGCPSSRELGLWLWGSWLLLPPAVPRPDEAPPHSAGPSSSGLREPLSSEGPTQTPSLWPTPASGGPLPGMLLVPKAQGLVEMLQTIYETESCFSADGMPGREPSLEILPRTPLHGLPVAVEVKPVLPGAMPSSMGGGGGGSPSPVELRGALAGPVDPALREQQLQQELLALKQQQQLQKQLLFAEFQKQHDHLTRQHEVQLQKHLKQQQEMLAAKRQQELEQQRQREQQRQEELEKQRLEQQLLILRNKEKSKESAIASTEVKLRLQEFLLSKSKEPTPGGLNHSLPQHPKCWGAHHASLDQSSPPQSGPPGTPPSYKLPLLGPYDSRDDFPLRKTASEPNLKVRSRLKQKVAERRSSPLLRRKDGTVISTFKKRAVEITGAGPGAAAVCNSAPGSGPSSPNSSHSTIAENGFTGSVPNIPTEMLPQHRALPLDSSPNQFSLYTSPSLPNISLGLQATVTVTNSHLTASPKLSTQQEAERQALQSLRQGGALTGKFMSTSSIPGCLLGVALEGDTSAHGHASLLQHVLLLEQARQQTALIAVPLHGQSPLVTGERVATSMRTVGKLPRHRPLSRTQSSPLPQSPQALQQLVMQQQHQQFLEKQKQQQLQLGKILTKTGELPRQPTTHPEETEEELTEQQEAFLGEGALAIPREGSTESESTQEDLEEEEEEEEEEEGEEEEEEEEEEDCIQVKDEEGESGAEEGPDLEESSAGYKKVFADAQQLQPLQVYQAPLSLAAVPHQALGRTQSSPAAPGGMRSPPDQPTKHLFTTGVVYDTFMLKHQCMCGNTHVHPEHAGRIQSIWSRLQETGLLSKCERIRGRKATLDEIQTVHSEYHTLLYGTSPLNRQKLDSKKLLGPISQKMYAMLPCGGIGGAR</sequence>
<feature type="region of interest" description="Disordered" evidence="10">
    <location>
        <begin position="862"/>
        <end position="883"/>
    </location>
</feature>
<feature type="region of interest" description="Disordered" evidence="10">
    <location>
        <begin position="508"/>
        <end position="527"/>
    </location>
</feature>
<proteinExistence type="inferred from homology"/>
<feature type="domain" description="Histone deacetylase glutamine rich N-terminal" evidence="11">
    <location>
        <begin position="272"/>
        <end position="360"/>
    </location>
</feature>
<keyword evidence="8" id="KW-0804">Transcription</keyword>
<feature type="compositionally biased region" description="Low complexity" evidence="10">
    <location>
        <begin position="732"/>
        <end position="743"/>
    </location>
</feature>
<evidence type="ECO:0000256" key="8">
    <source>
        <dbReference type="ARBA" id="ARBA00023163"/>
    </source>
</evidence>
<dbReference type="Proteomes" id="UP000248483">
    <property type="component" value="Unplaced"/>
</dbReference>
<dbReference type="RefSeq" id="XP_030618039.1">
    <property type="nucleotide sequence ID" value="XM_030762179.1"/>
</dbReference>
<keyword evidence="5" id="KW-0378">Hydrolase</keyword>
<dbReference type="EC" id="3.5.1.98" evidence="3"/>
<dbReference type="PANTHER" id="PTHR45364">
    <property type="entry name" value="HISTONE DEACETYLASE 9-RELATED"/>
    <property type="match status" value="1"/>
</dbReference>
<feature type="region of interest" description="Disordered" evidence="10">
    <location>
        <begin position="392"/>
        <end position="477"/>
    </location>
</feature>
<accession>A0A7F8K992</accession>
<feature type="region of interest" description="Disordered" evidence="10">
    <location>
        <begin position="145"/>
        <end position="180"/>
    </location>
</feature>
<feature type="region of interest" description="Disordered" evidence="10">
    <location>
        <begin position="677"/>
        <end position="700"/>
    </location>
</feature>